<dbReference type="EMBL" id="JBEZNA010000050">
    <property type="protein sequence ID" value="MEU9579592.1"/>
    <property type="molecule type" value="Genomic_DNA"/>
</dbReference>
<accession>A0ABV3ETP6</accession>
<dbReference type="SMART" id="SM00939">
    <property type="entry name" value="PepX_C"/>
    <property type="match status" value="1"/>
</dbReference>
<evidence type="ECO:0000256" key="2">
    <source>
        <dbReference type="SAM" id="SignalP"/>
    </source>
</evidence>
<organism evidence="4 5">
    <name type="scientific">Streptomyces chilikensis</name>
    <dbReference type="NCBI Taxonomy" id="1194079"/>
    <lineage>
        <taxon>Bacteria</taxon>
        <taxon>Bacillati</taxon>
        <taxon>Actinomycetota</taxon>
        <taxon>Actinomycetes</taxon>
        <taxon>Kitasatosporales</taxon>
        <taxon>Streptomycetaceae</taxon>
        <taxon>Streptomyces</taxon>
    </lineage>
</organism>
<dbReference type="InterPro" id="IPR013736">
    <property type="entry name" value="Xaa-Pro_dipept_C"/>
</dbReference>
<dbReference type="Gene3D" id="3.40.50.1820">
    <property type="entry name" value="alpha/beta hydrolase"/>
    <property type="match status" value="2"/>
</dbReference>
<keyword evidence="1 4" id="KW-0378">Hydrolase</keyword>
<reference evidence="4 5" key="1">
    <citation type="submission" date="2024-06" db="EMBL/GenBank/DDBJ databases">
        <title>The Natural Products Discovery Center: Release of the First 8490 Sequenced Strains for Exploring Actinobacteria Biosynthetic Diversity.</title>
        <authorList>
            <person name="Kalkreuter E."/>
            <person name="Kautsar S.A."/>
            <person name="Yang D."/>
            <person name="Bader C.D."/>
            <person name="Teijaro C.N."/>
            <person name="Fluegel L."/>
            <person name="Davis C.M."/>
            <person name="Simpson J.R."/>
            <person name="Lauterbach L."/>
            <person name="Steele A.D."/>
            <person name="Gui C."/>
            <person name="Meng S."/>
            <person name="Li G."/>
            <person name="Viehrig K."/>
            <person name="Ye F."/>
            <person name="Su P."/>
            <person name="Kiefer A.F."/>
            <person name="Nichols A."/>
            <person name="Cepeda A.J."/>
            <person name="Yan W."/>
            <person name="Fan B."/>
            <person name="Jiang Y."/>
            <person name="Adhikari A."/>
            <person name="Zheng C.-J."/>
            <person name="Schuster L."/>
            <person name="Cowan T.M."/>
            <person name="Smanski M.J."/>
            <person name="Chevrette M.G."/>
            <person name="De Carvalho L.P.S."/>
            <person name="Shen B."/>
        </authorList>
    </citation>
    <scope>NUCLEOTIDE SEQUENCE [LARGE SCALE GENOMIC DNA]</scope>
    <source>
        <strain evidence="4 5">NPDC048117</strain>
    </source>
</reference>
<name>A0ABV3ETP6_9ACTN</name>
<dbReference type="NCBIfam" id="TIGR00976">
    <property type="entry name" value="CocE_NonD"/>
    <property type="match status" value="1"/>
</dbReference>
<dbReference type="SUPFAM" id="SSF49785">
    <property type="entry name" value="Galactose-binding domain-like"/>
    <property type="match status" value="1"/>
</dbReference>
<dbReference type="InterPro" id="IPR005674">
    <property type="entry name" value="CocE/Ser_esterase"/>
</dbReference>
<evidence type="ECO:0000313" key="5">
    <source>
        <dbReference type="Proteomes" id="UP001551584"/>
    </source>
</evidence>
<sequence>MDLPAARTTRNTRPGHGHRLRVAAGAVTAAAALLGALVAAPSATAAPDAAAAGGTVPLAGTGARLGADGRTAAVYDYEAAIKESVWVETGDLDGDGEGERIAVDVIRPAELDGVERVPVIMDASPYYSCCGRGNESEKKTYDANGTIESFPLWYDNWFVPRGYAVVQVDMAGTGRSTGCVDQGGRSDVLSVKAAVDWLNGNATASFADGAPADADWTTGATGMIGKSYDGTLANGVAALGTEGLETIVPIGAISSWYDYDRWQGLPFSYGYPSYLSAYVAGGRQQDVDCSAQLERMRVDAADETGEHTAFWDERDYRDGTLGDASKVRASALIMHGLQDTNVDTQNFSRWWEALGEHGVERKMFLTRLGHVDPFDSDRAEWVATLHRWFDHELYGVDNGITEEPAVRAEIAPGQVVRSETWPVTDRVAKLRPGTDGTLAPGARGKKGEAAWTNNPNGRLAQMLGSGATDSRLLFTTGRLTDDLRLSGPASLTTKVTTDAPTGQMAVALVDYGPARRVSASGDGARTVTTESCWGASSAVDDACYRDVERRIEQSDLQVLGRGWARLAGGGKHALTVELQTNDVLVPEGHQLGLVVTSYDGGTVRVDGAASAYRIDLAATTLNLPVRGPMRSFAPGRSLVPEAVGAAAVPSDGRKIPLS</sequence>
<dbReference type="Pfam" id="PF08530">
    <property type="entry name" value="PepX_C"/>
    <property type="match status" value="1"/>
</dbReference>
<dbReference type="Pfam" id="PF02129">
    <property type="entry name" value="Peptidase_S15"/>
    <property type="match status" value="1"/>
</dbReference>
<dbReference type="InterPro" id="IPR000383">
    <property type="entry name" value="Xaa-Pro-like_dom"/>
</dbReference>
<gene>
    <name evidence="4" type="ORF">AB0D95_20360</name>
</gene>
<evidence type="ECO:0000256" key="1">
    <source>
        <dbReference type="ARBA" id="ARBA00022801"/>
    </source>
</evidence>
<proteinExistence type="predicted"/>
<feature type="chain" id="PRO_5047262080" evidence="2">
    <location>
        <begin position="46"/>
        <end position="658"/>
    </location>
</feature>
<dbReference type="SUPFAM" id="SSF53474">
    <property type="entry name" value="alpha/beta-Hydrolases"/>
    <property type="match status" value="1"/>
</dbReference>
<dbReference type="Gene3D" id="2.60.120.260">
    <property type="entry name" value="Galactose-binding domain-like"/>
    <property type="match status" value="1"/>
</dbReference>
<keyword evidence="2" id="KW-0732">Signal</keyword>
<keyword evidence="5" id="KW-1185">Reference proteome</keyword>
<evidence type="ECO:0000313" key="4">
    <source>
        <dbReference type="EMBL" id="MEU9579592.1"/>
    </source>
</evidence>
<dbReference type="RefSeq" id="WP_359274611.1">
    <property type="nucleotide sequence ID" value="NZ_JBEZNA010000050.1"/>
</dbReference>
<dbReference type="InterPro" id="IPR029058">
    <property type="entry name" value="AB_hydrolase_fold"/>
</dbReference>
<evidence type="ECO:0000259" key="3">
    <source>
        <dbReference type="SMART" id="SM00939"/>
    </source>
</evidence>
<dbReference type="InterPro" id="IPR008979">
    <property type="entry name" value="Galactose-bd-like_sf"/>
</dbReference>
<protein>
    <submittedName>
        <fullName evidence="4">CocE/NonD family hydrolase</fullName>
    </submittedName>
</protein>
<feature type="signal peptide" evidence="2">
    <location>
        <begin position="1"/>
        <end position="45"/>
    </location>
</feature>
<dbReference type="Proteomes" id="UP001551584">
    <property type="component" value="Unassembled WGS sequence"/>
</dbReference>
<comment type="caution">
    <text evidence="4">The sequence shown here is derived from an EMBL/GenBank/DDBJ whole genome shotgun (WGS) entry which is preliminary data.</text>
</comment>
<feature type="domain" description="Xaa-Pro dipeptidyl-peptidase C-terminal" evidence="3">
    <location>
        <begin position="386"/>
        <end position="622"/>
    </location>
</feature>
<dbReference type="GO" id="GO:0016787">
    <property type="term" value="F:hydrolase activity"/>
    <property type="evidence" value="ECO:0007669"/>
    <property type="project" value="UniProtKB-KW"/>
</dbReference>